<dbReference type="AlphaFoldDB" id="X0UJJ1"/>
<name>X0UJJ1_9ZZZZ</name>
<proteinExistence type="predicted"/>
<gene>
    <name evidence="1" type="ORF">S01H1_20644</name>
</gene>
<organism evidence="1">
    <name type="scientific">marine sediment metagenome</name>
    <dbReference type="NCBI Taxonomy" id="412755"/>
    <lineage>
        <taxon>unclassified sequences</taxon>
        <taxon>metagenomes</taxon>
        <taxon>ecological metagenomes</taxon>
    </lineage>
</organism>
<protein>
    <submittedName>
        <fullName evidence="1">Uncharacterized protein</fullName>
    </submittedName>
</protein>
<feature type="non-terminal residue" evidence="1">
    <location>
        <position position="273"/>
    </location>
</feature>
<evidence type="ECO:0000313" key="1">
    <source>
        <dbReference type="EMBL" id="GAF88680.1"/>
    </source>
</evidence>
<comment type="caution">
    <text evidence="1">The sequence shown here is derived from an EMBL/GenBank/DDBJ whole genome shotgun (WGS) entry which is preliminary data.</text>
</comment>
<accession>X0UJJ1</accession>
<sequence length="273" mass="30917">VNTSWTAWYNTTGCLANDTVEQERNLTQYDDNYCGEVSNTTFYEYRSVSCDACTPNLVNTSWTVWYDVSGCYANDTLDQERNRTQYDDNYCGEVSNTTYYEYQTITCDYCTPNLVNTSWTAWYDISGCYAHDTLDQERNLTQYDDNYCGEISNTTYYEQQTAACDYCAPNWQAYNTSCNGTHIVQYYLDDDNCYAQTGLASDLAGKPANQTYPCGTGECSSDSDCGTDGWLGNEYCSGDDVWDDYRTWACNNPGTPSSACSYNDNSQLKETCT</sequence>
<reference evidence="1" key="1">
    <citation type="journal article" date="2014" name="Front. Microbiol.">
        <title>High frequency of phylogenetically diverse reductive dehalogenase-homologous genes in deep subseafloor sedimentary metagenomes.</title>
        <authorList>
            <person name="Kawai M."/>
            <person name="Futagami T."/>
            <person name="Toyoda A."/>
            <person name="Takaki Y."/>
            <person name="Nishi S."/>
            <person name="Hori S."/>
            <person name="Arai W."/>
            <person name="Tsubouchi T."/>
            <person name="Morono Y."/>
            <person name="Uchiyama I."/>
            <person name="Ito T."/>
            <person name="Fujiyama A."/>
            <person name="Inagaki F."/>
            <person name="Takami H."/>
        </authorList>
    </citation>
    <scope>NUCLEOTIDE SEQUENCE</scope>
    <source>
        <strain evidence="1">Expedition CK06-06</strain>
    </source>
</reference>
<feature type="non-terminal residue" evidence="1">
    <location>
        <position position="1"/>
    </location>
</feature>
<dbReference type="EMBL" id="BARS01011326">
    <property type="protein sequence ID" value="GAF88680.1"/>
    <property type="molecule type" value="Genomic_DNA"/>
</dbReference>